<keyword evidence="6" id="KW-0732">Signal</keyword>
<dbReference type="VEuPathDB" id="VectorBase:ACON2_042836"/>
<dbReference type="SMART" id="SM00209">
    <property type="entry name" value="TSP1"/>
    <property type="match status" value="5"/>
</dbReference>
<dbReference type="FunFam" id="2.20.100.10:FF:000154">
    <property type="entry name" value="GD10853"/>
    <property type="match status" value="1"/>
</dbReference>
<evidence type="ECO:0000256" key="9">
    <source>
        <dbReference type="ARBA" id="ARBA00023157"/>
    </source>
</evidence>
<dbReference type="GO" id="GO:0031012">
    <property type="term" value="C:extracellular matrix"/>
    <property type="evidence" value="ECO:0007669"/>
    <property type="project" value="TreeGrafter"/>
</dbReference>
<evidence type="ECO:0000256" key="11">
    <source>
        <dbReference type="ARBA" id="ARBA00030964"/>
    </source>
</evidence>
<evidence type="ECO:0000256" key="4">
    <source>
        <dbReference type="ARBA" id="ARBA00022530"/>
    </source>
</evidence>
<keyword evidence="5" id="KW-0479">Metal-binding</keyword>
<dbReference type="InterPro" id="IPR036880">
    <property type="entry name" value="Kunitz_BPTI_sf"/>
</dbReference>
<evidence type="ECO:0000256" key="3">
    <source>
        <dbReference type="ARBA" id="ARBA00022525"/>
    </source>
</evidence>
<evidence type="ECO:0000256" key="2">
    <source>
        <dbReference type="ARBA" id="ARBA00019594"/>
    </source>
</evidence>
<feature type="domain" description="Reelin" evidence="13">
    <location>
        <begin position="70"/>
        <end position="245"/>
    </location>
</feature>
<sequence>LCCSGGGGFGLCVNPVLIVNRVHHLLRLNVGSAPTIKLPKNKIQTHAMRSIRRRSPCRLLTSAFVLLPLLLLLLDGTQLARALRCDRSPEGSGANKSPADGRFRLRISGNPEKYVPGESYTISLVGIRSMQVPHKFSGFFLAAEKDFSLVRGDAAPSGVHNVGTFQLSGDALTKFSERCPNAVTQTNSLPKSEIQVNWVAPPAGSGCIAIRATVVEHRDVWYMDDGPLSKIFCEDEADSVDTQPPVLKECCACDEAKYELTFEGLWSRHTHPKDFPSNGWLTRFSDVIGASHTVDYRFWEYGQVASEGLKQVAEHGSTRMLESELKNQSDKIRTIIKARGISYPNVTGKTFAVFRVDSNHHLVSIVSMLDPSPDWIVGVSGLELCLTNCSWIENKILNLYPWDAGTDSGPTYISPDQPTNPPEVIRRIKSNYPNDPRSPFYDPSGTEMKPLARIYLSRQRLYEKNCDADNEEENETKQACETESWSDWTDCSSRCGKGKQTRRRIYKHPMKAKQAECKKKLFDRRPCVGTDRDCDYNSQEIEEAYQSDPECEVTEWGPWSECSSPCGKGNKTRSRKYKKKGARKKCERLPNPPMLQQTVPCDEDCGGDISQPVLSSDINPKCKMTQWSEWSPCSVTCGLGRKMRTRMPINKSMRTHHKRFVNYYMTRRRMTALDEDEDSEEEDMGDDNDLHITDQNDPCYGVETVEEVTCGHDLPPCDGLYGVPELCFLEPKPGNCRDSQTRWYFDSDKNDCSILFFTGCGGNNNNFMSREDCLDTCSKDRKFTNIPIRDQISTNSAGGGSDYGSDLKQDCKTSHWKRGPCNATCGEGFRVKSRTILVHPSNGGQRCPRKLRKVERCFVHCDSSRHDTNPSWGPSTRYEPEPIECEYSAWSAWSPCSKTCGDYAVQQRTRYVLNPENARFCPHRLEERKCDIMPCLLGK</sequence>
<dbReference type="FunFam" id="2.60.40.2130:FF:000002">
    <property type="entry name" value="Putative Spondin-1"/>
    <property type="match status" value="1"/>
</dbReference>
<evidence type="ECO:0000256" key="10">
    <source>
        <dbReference type="ARBA" id="ARBA00023180"/>
    </source>
</evidence>
<dbReference type="FunFam" id="2.20.100.10:FF:000135">
    <property type="entry name" value="F-spondin"/>
    <property type="match status" value="1"/>
</dbReference>
<name>A0A8W7P674_ANOCL</name>
<evidence type="ECO:0000256" key="6">
    <source>
        <dbReference type="ARBA" id="ARBA00022729"/>
    </source>
</evidence>
<dbReference type="GO" id="GO:0007155">
    <property type="term" value="P:cell adhesion"/>
    <property type="evidence" value="ECO:0007669"/>
    <property type="project" value="UniProtKB-KW"/>
</dbReference>
<dbReference type="FunFam" id="2.20.100.10:FF:000161">
    <property type="entry name" value="F-spondin"/>
    <property type="match status" value="1"/>
</dbReference>
<keyword evidence="3" id="KW-0964">Secreted</keyword>
<accession>A0A8W7P674</accession>
<keyword evidence="7" id="KW-0677">Repeat</keyword>
<dbReference type="Gene3D" id="2.60.40.4060">
    <property type="entry name" value="Reeler domain"/>
    <property type="match status" value="1"/>
</dbReference>
<dbReference type="SUPFAM" id="SSF82895">
    <property type="entry name" value="TSP-1 type 1 repeat"/>
    <property type="match status" value="5"/>
</dbReference>
<dbReference type="EnsemblMetazoa" id="ACOM026289-RA">
    <property type="protein sequence ID" value="ACOM026289-PA.1"/>
    <property type="gene ID" value="ACOM026289"/>
</dbReference>
<evidence type="ECO:0000259" key="13">
    <source>
        <dbReference type="PROSITE" id="PS51019"/>
    </source>
</evidence>
<dbReference type="InterPro" id="IPR036383">
    <property type="entry name" value="TSP1_rpt_sf"/>
</dbReference>
<dbReference type="PROSITE" id="PS51020">
    <property type="entry name" value="SPONDIN"/>
    <property type="match status" value="1"/>
</dbReference>
<dbReference type="InterPro" id="IPR044004">
    <property type="entry name" value="TSP1_spondin_dom"/>
</dbReference>
<dbReference type="GO" id="GO:0046872">
    <property type="term" value="F:metal ion binding"/>
    <property type="evidence" value="ECO:0007669"/>
    <property type="project" value="UniProtKB-KW"/>
</dbReference>
<dbReference type="InterPro" id="IPR002861">
    <property type="entry name" value="Reeler_dom"/>
</dbReference>
<dbReference type="Pfam" id="PF00090">
    <property type="entry name" value="TSP_1"/>
    <property type="match status" value="4"/>
</dbReference>
<evidence type="ECO:0000259" key="12">
    <source>
        <dbReference type="PROSITE" id="PS50279"/>
    </source>
</evidence>
<comment type="subcellular location">
    <subcellularLocation>
        <location evidence="1">Secreted</location>
        <location evidence="1">Extracellular space</location>
        <location evidence="1">Extracellular matrix</location>
    </subcellularLocation>
</comment>
<dbReference type="CDD" id="cd08544">
    <property type="entry name" value="Reeler"/>
    <property type="match status" value="1"/>
</dbReference>
<feature type="domain" description="BPTI/Kunitz inhibitor" evidence="12">
    <location>
        <begin position="727"/>
        <end position="777"/>
    </location>
</feature>
<dbReference type="Gene3D" id="2.20.100.10">
    <property type="entry name" value="Thrombospondin type-1 (TSP1) repeat"/>
    <property type="match status" value="5"/>
</dbReference>
<dbReference type="Gene3D" id="2.60.40.2130">
    <property type="entry name" value="F-spondin domain"/>
    <property type="match status" value="1"/>
</dbReference>
<evidence type="ECO:0000256" key="1">
    <source>
        <dbReference type="ARBA" id="ARBA00004498"/>
    </source>
</evidence>
<dbReference type="CDD" id="cd00109">
    <property type="entry name" value="Kunitz-type"/>
    <property type="match status" value="1"/>
</dbReference>
<dbReference type="PANTHER" id="PTHR11311:SF16">
    <property type="entry name" value="SPONDIN-1"/>
    <property type="match status" value="1"/>
</dbReference>
<dbReference type="GO" id="GO:0004867">
    <property type="term" value="F:serine-type endopeptidase inhibitor activity"/>
    <property type="evidence" value="ECO:0007669"/>
    <property type="project" value="InterPro"/>
</dbReference>
<keyword evidence="8" id="KW-0130">Cell adhesion</keyword>
<evidence type="ECO:0000256" key="8">
    <source>
        <dbReference type="ARBA" id="ARBA00022889"/>
    </source>
</evidence>
<dbReference type="InterPro" id="IPR042307">
    <property type="entry name" value="Reeler_sf"/>
</dbReference>
<dbReference type="InterPro" id="IPR002223">
    <property type="entry name" value="Kunitz_BPTI"/>
</dbReference>
<protein>
    <recommendedName>
        <fullName evidence="2">Spondin-1</fullName>
    </recommendedName>
    <alternativeName>
        <fullName evidence="11">F-spondin</fullName>
    </alternativeName>
</protein>
<dbReference type="NCBIfam" id="NF038123">
    <property type="entry name" value="NF038123_dom"/>
    <property type="match status" value="1"/>
</dbReference>
<organism evidence="15">
    <name type="scientific">Anopheles coluzzii</name>
    <name type="common">African malaria mosquito</name>
    <dbReference type="NCBI Taxonomy" id="1518534"/>
    <lineage>
        <taxon>Eukaryota</taxon>
        <taxon>Metazoa</taxon>
        <taxon>Ecdysozoa</taxon>
        <taxon>Arthropoda</taxon>
        <taxon>Hexapoda</taxon>
        <taxon>Insecta</taxon>
        <taxon>Pterygota</taxon>
        <taxon>Neoptera</taxon>
        <taxon>Endopterygota</taxon>
        <taxon>Diptera</taxon>
        <taxon>Nematocera</taxon>
        <taxon>Culicoidea</taxon>
        <taxon>Culicidae</taxon>
        <taxon>Anophelinae</taxon>
        <taxon>Anopheles</taxon>
    </lineage>
</organism>
<dbReference type="PANTHER" id="PTHR11311">
    <property type="entry name" value="SPONDIN"/>
    <property type="match status" value="1"/>
</dbReference>
<dbReference type="Pfam" id="PF06468">
    <property type="entry name" value="Spond_N"/>
    <property type="match status" value="1"/>
</dbReference>
<dbReference type="Pfam" id="PF00014">
    <property type="entry name" value="Kunitz_BPTI"/>
    <property type="match status" value="1"/>
</dbReference>
<dbReference type="SMART" id="SM00131">
    <property type="entry name" value="KU"/>
    <property type="match status" value="1"/>
</dbReference>
<dbReference type="SUPFAM" id="SSF57362">
    <property type="entry name" value="BPTI-like"/>
    <property type="match status" value="1"/>
</dbReference>
<feature type="domain" description="Spondin" evidence="14">
    <location>
        <begin position="246"/>
        <end position="436"/>
    </location>
</feature>
<dbReference type="PROSITE" id="PS50279">
    <property type="entry name" value="BPTI_KUNITZ_2"/>
    <property type="match status" value="1"/>
</dbReference>
<dbReference type="InterPro" id="IPR009465">
    <property type="entry name" value="Spondin_N"/>
</dbReference>
<dbReference type="Pfam" id="PF19028">
    <property type="entry name" value="TSP1_spondin"/>
    <property type="match status" value="1"/>
</dbReference>
<evidence type="ECO:0000256" key="7">
    <source>
        <dbReference type="ARBA" id="ARBA00022737"/>
    </source>
</evidence>
<keyword evidence="10" id="KW-0325">Glycoprotein</keyword>
<dbReference type="PROSITE" id="PS50092">
    <property type="entry name" value="TSP1"/>
    <property type="match status" value="5"/>
</dbReference>
<dbReference type="PROSITE" id="PS51019">
    <property type="entry name" value="REELIN"/>
    <property type="match status" value="1"/>
</dbReference>
<dbReference type="Proteomes" id="UP000075882">
    <property type="component" value="Unassembled WGS sequence"/>
</dbReference>
<keyword evidence="9" id="KW-1015">Disulfide bond</keyword>
<keyword evidence="4" id="KW-0272">Extracellular matrix</keyword>
<reference evidence="15" key="1">
    <citation type="submission" date="2022-08" db="UniProtKB">
        <authorList>
            <consortium name="EnsemblMetazoa"/>
        </authorList>
    </citation>
    <scope>IDENTIFICATION</scope>
</reference>
<dbReference type="FunFam" id="2.20.100.10:FF:000172">
    <property type="entry name" value="Putative reeler"/>
    <property type="match status" value="1"/>
</dbReference>
<dbReference type="Pfam" id="PF02014">
    <property type="entry name" value="Reeler"/>
    <property type="match status" value="1"/>
</dbReference>
<dbReference type="InterPro" id="IPR000884">
    <property type="entry name" value="TSP1_rpt"/>
</dbReference>
<dbReference type="InterPro" id="IPR038678">
    <property type="entry name" value="Spondin_N_sf"/>
</dbReference>
<dbReference type="PRINTS" id="PR00759">
    <property type="entry name" value="BASICPTASE"/>
</dbReference>
<dbReference type="InterPro" id="IPR051418">
    <property type="entry name" value="Spondin/Thrombospondin_T1"/>
</dbReference>
<dbReference type="Gene3D" id="4.10.410.10">
    <property type="entry name" value="Pancreatic trypsin inhibitor Kunitz domain"/>
    <property type="match status" value="1"/>
</dbReference>
<dbReference type="AlphaFoldDB" id="A0A8W7P674"/>
<proteinExistence type="predicted"/>
<evidence type="ECO:0000313" key="15">
    <source>
        <dbReference type="EnsemblMetazoa" id="ACOM026289-PA.1"/>
    </source>
</evidence>
<evidence type="ECO:0000259" key="14">
    <source>
        <dbReference type="PROSITE" id="PS51020"/>
    </source>
</evidence>
<evidence type="ECO:0000256" key="5">
    <source>
        <dbReference type="ARBA" id="ARBA00022723"/>
    </source>
</evidence>